<dbReference type="PROSITE" id="PS51668">
    <property type="entry name" value="TSAA_2"/>
    <property type="match status" value="1"/>
</dbReference>
<dbReference type="Pfam" id="PF01980">
    <property type="entry name" value="TrmO_N"/>
    <property type="match status" value="1"/>
</dbReference>
<evidence type="ECO:0000313" key="5">
    <source>
        <dbReference type="EMBL" id="KAJ1611402.1"/>
    </source>
</evidence>
<proteinExistence type="inferred from homology"/>
<dbReference type="GO" id="GO:0004814">
    <property type="term" value="F:arginine-tRNA ligase activity"/>
    <property type="evidence" value="ECO:0007669"/>
    <property type="project" value="InterPro"/>
</dbReference>
<evidence type="ECO:0000256" key="1">
    <source>
        <dbReference type="ARBA" id="ARBA00022691"/>
    </source>
</evidence>
<organism evidence="5">
    <name type="scientific">Cryptosporidium canis</name>
    <dbReference type="NCBI Taxonomy" id="195482"/>
    <lineage>
        <taxon>Eukaryota</taxon>
        <taxon>Sar</taxon>
        <taxon>Alveolata</taxon>
        <taxon>Apicomplexa</taxon>
        <taxon>Conoidasida</taxon>
        <taxon>Coccidia</taxon>
        <taxon>Eucoccidiorida</taxon>
        <taxon>Eimeriorina</taxon>
        <taxon>Cryptosporidiidae</taxon>
        <taxon>Cryptosporidium</taxon>
    </lineage>
</organism>
<dbReference type="CDD" id="cd15845">
    <property type="entry name" value="SNARE_syntaxin16"/>
    <property type="match status" value="1"/>
</dbReference>
<dbReference type="PROSITE" id="PS50192">
    <property type="entry name" value="T_SNARE"/>
    <property type="match status" value="1"/>
</dbReference>
<dbReference type="GO" id="GO:0005524">
    <property type="term" value="F:ATP binding"/>
    <property type="evidence" value="ECO:0007669"/>
    <property type="project" value="InterPro"/>
</dbReference>
<dbReference type="GO" id="GO:0005737">
    <property type="term" value="C:cytoplasm"/>
    <property type="evidence" value="ECO:0007669"/>
    <property type="project" value="InterPro"/>
</dbReference>
<evidence type="ECO:0000259" key="4">
    <source>
        <dbReference type="PROSITE" id="PS51668"/>
    </source>
</evidence>
<dbReference type="AlphaFoldDB" id="A0A9D5HY22"/>
<evidence type="ECO:0000256" key="2">
    <source>
        <dbReference type="ARBA" id="ARBA00033753"/>
    </source>
</evidence>
<dbReference type="SUPFAM" id="SSF118196">
    <property type="entry name" value="YaeB-like"/>
    <property type="match status" value="1"/>
</dbReference>
<dbReference type="SMART" id="SM00397">
    <property type="entry name" value="t_SNARE"/>
    <property type="match status" value="1"/>
</dbReference>
<dbReference type="InterPro" id="IPR010989">
    <property type="entry name" value="SNARE"/>
</dbReference>
<dbReference type="Gene3D" id="1.20.58.70">
    <property type="match status" value="1"/>
</dbReference>
<accession>A0A9D5HY22</accession>
<dbReference type="GO" id="GO:0006420">
    <property type="term" value="P:arginyl-tRNA aminoacylation"/>
    <property type="evidence" value="ECO:0007669"/>
    <property type="project" value="InterPro"/>
</dbReference>
<dbReference type="Gene3D" id="2.40.30.70">
    <property type="entry name" value="YaeB-like"/>
    <property type="match status" value="1"/>
</dbReference>
<dbReference type="NCBIfam" id="TIGR00104">
    <property type="entry name" value="tRNA_TsaA"/>
    <property type="match status" value="1"/>
</dbReference>
<dbReference type="InterPro" id="IPR036413">
    <property type="entry name" value="YaeB-like_sf"/>
</dbReference>
<dbReference type="PANTHER" id="PTHR12818:SF0">
    <property type="entry name" value="TRNA (ADENINE(37)-N6)-METHYLTRANSFERASE"/>
    <property type="match status" value="1"/>
</dbReference>
<dbReference type="InterPro" id="IPR023370">
    <property type="entry name" value="TrmO-like_N"/>
</dbReference>
<dbReference type="OrthoDB" id="4882at2759"/>
<dbReference type="CDD" id="cd09281">
    <property type="entry name" value="UPF0066"/>
    <property type="match status" value="1"/>
</dbReference>
<dbReference type="Pfam" id="PF05739">
    <property type="entry name" value="SNARE"/>
    <property type="match status" value="1"/>
</dbReference>
<gene>
    <name evidence="5" type="ORF">OJ253_884</name>
</gene>
<comment type="caution">
    <text evidence="5">The sequence shown here is derived from an EMBL/GenBank/DDBJ whole genome shotgun (WGS) entry which is preliminary data.</text>
</comment>
<reference evidence="5" key="1">
    <citation type="submission" date="2022-10" db="EMBL/GenBank/DDBJ databases">
        <title>Adaptive evolution leads to modifications in subtelomeric GC content in a zoonotic Cryptosporidium species.</title>
        <authorList>
            <person name="Li J."/>
            <person name="Feng Y."/>
            <person name="Xiao L."/>
        </authorList>
    </citation>
    <scope>NUCLEOTIDE SEQUENCE</scope>
    <source>
        <strain evidence="5">33844</strain>
    </source>
</reference>
<dbReference type="InterPro" id="IPR000727">
    <property type="entry name" value="T_SNARE_dom"/>
</dbReference>
<feature type="domain" description="T-SNARE coiled-coil homology" evidence="3">
    <location>
        <begin position="630"/>
        <end position="692"/>
    </location>
</feature>
<dbReference type="InterPro" id="IPR040372">
    <property type="entry name" value="YaeB-like"/>
</dbReference>
<dbReference type="PANTHER" id="PTHR12818">
    <property type="entry name" value="TRNA (ADENINE(37)-N6)-METHYLTRANSFERASE"/>
    <property type="match status" value="1"/>
</dbReference>
<dbReference type="Proteomes" id="UP001067231">
    <property type="component" value="Unassembled WGS sequence"/>
</dbReference>
<dbReference type="GO" id="GO:0016192">
    <property type="term" value="P:vesicle-mediated transport"/>
    <property type="evidence" value="ECO:0007669"/>
    <property type="project" value="InterPro"/>
</dbReference>
<evidence type="ECO:0000259" key="3">
    <source>
        <dbReference type="PROSITE" id="PS50192"/>
    </source>
</evidence>
<feature type="domain" description="TsaA-like" evidence="4">
    <location>
        <begin position="162"/>
        <end position="298"/>
    </location>
</feature>
<comment type="similarity">
    <text evidence="2">Belongs to the tRNA methyltransferase O family.</text>
</comment>
<protein>
    <submittedName>
        <fullName evidence="5">VirR/VirH-like protein</fullName>
    </submittedName>
</protein>
<dbReference type="InterPro" id="IPR036414">
    <property type="entry name" value="YaeB_N_sf"/>
</dbReference>
<name>A0A9D5HY22_9CRYT</name>
<dbReference type="EMBL" id="JAPCXC010000016">
    <property type="protein sequence ID" value="KAJ1611402.1"/>
    <property type="molecule type" value="Genomic_DNA"/>
</dbReference>
<dbReference type="InterPro" id="IPR036695">
    <property type="entry name" value="Arg-tRNA-synth_N_sf"/>
</dbReference>
<dbReference type="GO" id="GO:0016020">
    <property type="term" value="C:membrane"/>
    <property type="evidence" value="ECO:0007669"/>
    <property type="project" value="InterPro"/>
</dbReference>
<keyword evidence="1" id="KW-0949">S-adenosyl-L-methionine</keyword>
<dbReference type="Gene3D" id="3.30.1360.70">
    <property type="entry name" value="Arginyl tRNA synthetase N-terminal domain"/>
    <property type="match status" value="1"/>
</dbReference>
<dbReference type="SUPFAM" id="SSF47661">
    <property type="entry name" value="t-snare proteins"/>
    <property type="match status" value="1"/>
</dbReference>
<sequence>MISRFIDYLKEIINKGVCLIVYDLNLKIPNGIVLSDQIQITKPRRKEYGDLSTNIVIKLERWLRLAASKNELEFKDDQLNADVLSEKLISALDSLLNSNVDKSECSRVYLYTTETGSNSVDIKFRIENRSRGFINFHIISDQDNRTIEDFIFIKNESELFNVRTIGYCYSCWIEKFGIPRQSVLAPSSRGVIQLLPEFNSDFIYGLIEFSHLWIVFIFSEVPENTSLNSMVRPPRLDGRPMGVYSTRSPHRVNRIGISVAKIESISGNRIYISGVDLLNCTPIIDIKPYHLCDAVDRERIICPEWVSDRIGGDFDVIIPDRILEKLRRIAAKEDVLSKEEIGKYEKKLNRQKSFGGEWPFLFFRSQAEFLETVTQSLSYDVRCRQRKENEYGGTYQMRIDSFEIHYKIIEELKSIELTNIDLILAKETDLTHIYMRFRAEYKKRISLFGLFSEDKSSLEKGKYGKVNKVNEHVAIEMKSDILPPLWVDLHLEAHEELSRAKEILSMLQKTQQKRLLCILNDDAMKKSEFEVESLTFSVSNSFKRVEQLVQSISNADTDTSNLNSTSFDTLKRNAEISIANELNPLSKQFKLIQKNYISELQKNYFNSIGQNQLLHDDSQKYDTDYEQLTKDIGDFNLEEVTKITRSIAELNSIFKEMSSMVVEQGSLIDRIDYNIVSTLSRVENAHQQILTAEKSIKRDSENNLFLPELINMMGPLLSGTLFPYNNSVEKTNANIIFNSIREKTRILKDSFSNVPSYHVKNFLMSFDEDNPQIYLDNKQFILRFNKRDDPNSWIFSSENVNSSPKRQILISDLIKEIQSDDNHWLGETLHSESKRIQTRVHECKMRYGAILNFLVTNSSAIPILIKNRSSKVNNSNLCKKTYQSNYCYNLENN</sequence>